<proteinExistence type="predicted"/>
<evidence type="ECO:0000313" key="1">
    <source>
        <dbReference type="EMBL" id="NMX24734.1"/>
    </source>
</evidence>
<protein>
    <submittedName>
        <fullName evidence="1">Uncharacterized protein</fullName>
    </submittedName>
</protein>
<organism evidence="1">
    <name type="scientific">Streptococcus sanguinis</name>
    <dbReference type="NCBI Taxonomy" id="1305"/>
    <lineage>
        <taxon>Bacteria</taxon>
        <taxon>Bacillati</taxon>
        <taxon>Bacillota</taxon>
        <taxon>Bacilli</taxon>
        <taxon>Lactobacillales</taxon>
        <taxon>Streptococcaceae</taxon>
        <taxon>Streptococcus</taxon>
    </lineage>
</organism>
<dbReference type="EMBL" id="JABBCN010000002">
    <property type="protein sequence ID" value="NMX24734.1"/>
    <property type="molecule type" value="Genomic_DNA"/>
</dbReference>
<sequence>MIKPTRCLVEEKQRYLKIQQEDETVYVAYFTINSIVGELDFPSSEIFYYQQQQFTFPIDTSMNVEIVANRKALSTVRNKRKN</sequence>
<name>A0A7Y0YRL4_STRSA</name>
<gene>
    <name evidence="1" type="ORF">HGP05_05160</name>
</gene>
<comment type="caution">
    <text evidence="1">The sequence shown here is derived from an EMBL/GenBank/DDBJ whole genome shotgun (WGS) entry which is preliminary data.</text>
</comment>
<dbReference type="AlphaFoldDB" id="A0A7Y0YRL4"/>
<reference evidence="1" key="1">
    <citation type="submission" date="2020-04" db="EMBL/GenBank/DDBJ databases">
        <authorList>
            <person name="Chakraborty B."/>
            <person name="Walker A.R."/>
            <person name="Burne R.A."/>
        </authorList>
    </citation>
    <scope>NUCLEOTIDE SEQUENCE [LARGE SCALE GENOMIC DNA]</scope>
    <source>
        <strain evidence="1">BCA8</strain>
    </source>
</reference>
<accession>A0A7Y0YRL4</accession>